<dbReference type="InterPro" id="IPR052234">
    <property type="entry name" value="U5_snRNP_Component"/>
</dbReference>
<reference evidence="4 5" key="1">
    <citation type="journal article" date="2019" name="Fungal Biol. Biotechnol.">
        <title>Draft genome sequence of fastidious pathogen Ceratobasidium theobromae, which causes vascular-streak dieback in Theobroma cacao.</title>
        <authorList>
            <person name="Ali S.S."/>
            <person name="Asman A."/>
            <person name="Shao J."/>
            <person name="Firmansyah A.P."/>
            <person name="Susilo A.W."/>
            <person name="Rosmana A."/>
            <person name="McMahon P."/>
            <person name="Junaid M."/>
            <person name="Guest D."/>
            <person name="Kheng T.Y."/>
            <person name="Meinhardt L.W."/>
            <person name="Bailey B.A."/>
        </authorList>
    </citation>
    <scope>NUCLEOTIDE SEQUENCE [LARGE SCALE GENOMIC DNA]</scope>
    <source>
        <strain evidence="4 5">CT2</strain>
    </source>
</reference>
<evidence type="ECO:0000313" key="4">
    <source>
        <dbReference type="EMBL" id="KAB5589466.1"/>
    </source>
</evidence>
<dbReference type="InterPro" id="IPR036322">
    <property type="entry name" value="WD40_repeat_dom_sf"/>
</dbReference>
<evidence type="ECO:0000256" key="3">
    <source>
        <dbReference type="SAM" id="MobiDB-lite"/>
    </source>
</evidence>
<protein>
    <submittedName>
        <fullName evidence="4">Ribosomal l44 domain containing protein</fullName>
    </submittedName>
</protein>
<dbReference type="GO" id="GO:0003723">
    <property type="term" value="F:RNA binding"/>
    <property type="evidence" value="ECO:0007669"/>
    <property type="project" value="TreeGrafter"/>
</dbReference>
<keyword evidence="2" id="KW-0677">Repeat</keyword>
<organism evidence="4 5">
    <name type="scientific">Ceratobasidium theobromae</name>
    <dbReference type="NCBI Taxonomy" id="1582974"/>
    <lineage>
        <taxon>Eukaryota</taxon>
        <taxon>Fungi</taxon>
        <taxon>Dikarya</taxon>
        <taxon>Basidiomycota</taxon>
        <taxon>Agaricomycotina</taxon>
        <taxon>Agaricomycetes</taxon>
        <taxon>Cantharellales</taxon>
        <taxon>Ceratobasidiaceae</taxon>
        <taxon>Ceratobasidium</taxon>
    </lineage>
</organism>
<dbReference type="PANTHER" id="PTHR44006:SF1">
    <property type="entry name" value="U5 SMALL NUCLEAR RIBONUCLEOPROTEIN 40 KDA PROTEIN"/>
    <property type="match status" value="1"/>
</dbReference>
<gene>
    <name evidence="4" type="ORF">CTheo_7094</name>
</gene>
<dbReference type="GO" id="GO:0071013">
    <property type="term" value="C:catalytic step 2 spliceosome"/>
    <property type="evidence" value="ECO:0007669"/>
    <property type="project" value="TreeGrafter"/>
</dbReference>
<dbReference type="OrthoDB" id="548949at2759"/>
<name>A0A5N5QDF0_9AGAM</name>
<feature type="compositionally biased region" description="Basic residues" evidence="3">
    <location>
        <begin position="757"/>
        <end position="767"/>
    </location>
</feature>
<accession>A0A5N5QDF0</accession>
<dbReference type="SMART" id="SM00320">
    <property type="entry name" value="WD40"/>
    <property type="match status" value="2"/>
</dbReference>
<comment type="caution">
    <text evidence="4">The sequence shown here is derived from an EMBL/GenBank/DDBJ whole genome shotgun (WGS) entry which is preliminary data.</text>
</comment>
<dbReference type="PANTHER" id="PTHR44006">
    <property type="entry name" value="U5 SMALL NUCLEAR RIBONUCLEOPROTEIN 40 KDA PROTEIN"/>
    <property type="match status" value="1"/>
</dbReference>
<evidence type="ECO:0000256" key="1">
    <source>
        <dbReference type="ARBA" id="ARBA00022574"/>
    </source>
</evidence>
<keyword evidence="1" id="KW-0853">WD repeat</keyword>
<feature type="compositionally biased region" description="Acidic residues" evidence="3">
    <location>
        <begin position="479"/>
        <end position="493"/>
    </location>
</feature>
<evidence type="ECO:0000256" key="2">
    <source>
        <dbReference type="ARBA" id="ARBA00022737"/>
    </source>
</evidence>
<feature type="region of interest" description="Disordered" evidence="3">
    <location>
        <begin position="757"/>
        <end position="777"/>
    </location>
</feature>
<evidence type="ECO:0000313" key="5">
    <source>
        <dbReference type="Proteomes" id="UP000383932"/>
    </source>
</evidence>
<feature type="region of interest" description="Disordered" evidence="3">
    <location>
        <begin position="467"/>
        <end position="493"/>
    </location>
</feature>
<sequence length="1223" mass="136267">MVLPDAIQSQISFLDRRLETCINNLNTIRTTKEYEGYEKVRDQQFILILKDICAVVHETEASNGPHFLELSKAAHQILNKSIEYTYGDGGLFDFMPSWAHDDSKGRPLIKDHDETILPGTREALLAFIIACSSAQDALAKLKATPWDDSMKRHLKSTPLARFRPTLPNLTVTPTNPLAMSVFDARCEISSTRIASPIRLQVSLVGGNCLALIGMTGYKNRSPSLEYLLLDKPEHVDFSESHYLQAGLADIAYHIDIDESRQLIFLGDNRRVKSYSWGTLDGTHYKKPLPTHTLDSNPFSGPIAVLPSCTLVRAGKGRASVWNISGLETHGESGEEIIGEELDFEDLDSSGDPQVFLTACHDGFARMFDVRRSLPVLTFDACGQSEFCDTAALAHVDGIPIVFTGTQKYEQIKVWDVRAQTAVYELATGNNAVQSLAWDAKHNCLYAATECSYMDRMGYHHGYRRAKIPRPKTSNSSAMDTDEGEDDEDDMDEDDYDDYDDYERCWPKKAYHGEDYFGSSFSDFTATVTSTVILYDILHNNNIGDRLWIATPRSETSIASWGRMIKSESENTIPSMRDNSSSARLRMLMPDIRASHKAFLAHTFLQLLFNHDIMALPEDIQSRIFALIKRFRDCKSRLERLQDADKEDEYRKARDADFISIFKDACTLVHEAETAKAPYVLELSNSVQKVLSKCIAYAYGESEIYDFMPSWAHDNQGGRPLVEDRGEVEVPLPHAAIPALLKLLRVEPDQMDKVLPKPWKKSAKRHPKSSPLARFRPNPPVLTPISSNPLATTVCDARCEVSSEGSILPSIIRLSSSGSFLALLGMTGYKNRAPALEYFFLDKPNDGNAEFPKSHALKAGLAEVAYNMSIDETRRLIFMGDDYRIKSYAWATPDGTNYEKPLPTHTLNSSQFPGPIVVLPNGTLVRAGRGKAGVWDISSLETHGDNGRATIGKKMDTSNLFLWRGDIEDIELSAGSAPSSNIQFVDLPKLKPSIWRPLIGTPSTVLSSECDRGTTDYGCVTMDLEHGGKTAARYLGHGGIVVDFSVSAPDPQIFLTACHDGFARLYDVRQSLPALTIDACGQDAFCEAVALGHPDGIPIAFTGTGKHEQIKVWDIRARASVYELATGNNSVESLVWDSKRNCLYAATQCMYMDRLGRHRDYRPATISPRGNVDGVQRCWPQGAWHAEDYFGHVFDSGEHRIFRYAFKENPDPSILPPYGDAVVE</sequence>
<dbReference type="InterPro" id="IPR015943">
    <property type="entry name" value="WD40/YVTN_repeat-like_dom_sf"/>
</dbReference>
<keyword evidence="5" id="KW-1185">Reference proteome</keyword>
<dbReference type="EMBL" id="SSOP01000266">
    <property type="protein sequence ID" value="KAB5589466.1"/>
    <property type="molecule type" value="Genomic_DNA"/>
</dbReference>
<dbReference type="Gene3D" id="2.130.10.10">
    <property type="entry name" value="YVTN repeat-like/Quinoprotein amine dehydrogenase"/>
    <property type="match status" value="2"/>
</dbReference>
<dbReference type="Proteomes" id="UP000383932">
    <property type="component" value="Unassembled WGS sequence"/>
</dbReference>
<dbReference type="InterPro" id="IPR001680">
    <property type="entry name" value="WD40_rpt"/>
</dbReference>
<dbReference type="SUPFAM" id="SSF50978">
    <property type="entry name" value="WD40 repeat-like"/>
    <property type="match status" value="2"/>
</dbReference>
<proteinExistence type="predicted"/>
<dbReference type="AlphaFoldDB" id="A0A5N5QDF0"/>